<organism evidence="2 3">
    <name type="scientific">Dovyalis caffra</name>
    <dbReference type="NCBI Taxonomy" id="77055"/>
    <lineage>
        <taxon>Eukaryota</taxon>
        <taxon>Viridiplantae</taxon>
        <taxon>Streptophyta</taxon>
        <taxon>Embryophyta</taxon>
        <taxon>Tracheophyta</taxon>
        <taxon>Spermatophyta</taxon>
        <taxon>Magnoliopsida</taxon>
        <taxon>eudicotyledons</taxon>
        <taxon>Gunneridae</taxon>
        <taxon>Pentapetalae</taxon>
        <taxon>rosids</taxon>
        <taxon>fabids</taxon>
        <taxon>Malpighiales</taxon>
        <taxon>Salicaceae</taxon>
        <taxon>Flacourtieae</taxon>
        <taxon>Dovyalis</taxon>
    </lineage>
</organism>
<protein>
    <submittedName>
        <fullName evidence="2">Uncharacterized protein</fullName>
    </submittedName>
</protein>
<proteinExistence type="predicted"/>
<evidence type="ECO:0000256" key="1">
    <source>
        <dbReference type="SAM" id="MobiDB-lite"/>
    </source>
</evidence>
<evidence type="ECO:0000313" key="2">
    <source>
        <dbReference type="EMBL" id="CAK7337570.1"/>
    </source>
</evidence>
<feature type="compositionally biased region" description="Low complexity" evidence="1">
    <location>
        <begin position="122"/>
        <end position="139"/>
    </location>
</feature>
<name>A0AAV1RNY4_9ROSI</name>
<sequence length="171" mass="19560">MALESINNKKDEQEAFSLNQLDPSFYYKIMSRNSSVGRSSTYQDSDVKIPLDWEVQPGKPRYDRLDAPSTSHVVWERVKSQKYYFDKKIEERSSRTNSSASASDEFIKDFEFVNLDVGETIMSSSPSRSRSSPPLMRSPTCSIKPPKSRFQYVARGLVKWVLAAKPSKDTK</sequence>
<dbReference type="EMBL" id="CAWUPB010001087">
    <property type="protein sequence ID" value="CAK7337570.1"/>
    <property type="molecule type" value="Genomic_DNA"/>
</dbReference>
<evidence type="ECO:0000313" key="3">
    <source>
        <dbReference type="Proteomes" id="UP001314170"/>
    </source>
</evidence>
<dbReference type="Proteomes" id="UP001314170">
    <property type="component" value="Unassembled WGS sequence"/>
</dbReference>
<gene>
    <name evidence="2" type="ORF">DCAF_LOCUS12606</name>
</gene>
<comment type="caution">
    <text evidence="2">The sequence shown here is derived from an EMBL/GenBank/DDBJ whole genome shotgun (WGS) entry which is preliminary data.</text>
</comment>
<reference evidence="2 3" key="1">
    <citation type="submission" date="2024-01" db="EMBL/GenBank/DDBJ databases">
        <authorList>
            <person name="Waweru B."/>
        </authorList>
    </citation>
    <scope>NUCLEOTIDE SEQUENCE [LARGE SCALE GENOMIC DNA]</scope>
</reference>
<feature type="region of interest" description="Disordered" evidence="1">
    <location>
        <begin position="122"/>
        <end position="144"/>
    </location>
</feature>
<dbReference type="AlphaFoldDB" id="A0AAV1RNY4"/>
<accession>A0AAV1RNY4</accession>
<keyword evidence="3" id="KW-1185">Reference proteome</keyword>